<name>A0A2N9FG40_FAGSY</name>
<dbReference type="EMBL" id="OIVN01000805">
    <property type="protein sequence ID" value="SPC85839.1"/>
    <property type="molecule type" value="Genomic_DNA"/>
</dbReference>
<feature type="coiled-coil region" evidence="1">
    <location>
        <begin position="245"/>
        <end position="275"/>
    </location>
</feature>
<organism evidence="2">
    <name type="scientific">Fagus sylvatica</name>
    <name type="common">Beechnut</name>
    <dbReference type="NCBI Taxonomy" id="28930"/>
    <lineage>
        <taxon>Eukaryota</taxon>
        <taxon>Viridiplantae</taxon>
        <taxon>Streptophyta</taxon>
        <taxon>Embryophyta</taxon>
        <taxon>Tracheophyta</taxon>
        <taxon>Spermatophyta</taxon>
        <taxon>Magnoliopsida</taxon>
        <taxon>eudicotyledons</taxon>
        <taxon>Gunneridae</taxon>
        <taxon>Pentapetalae</taxon>
        <taxon>rosids</taxon>
        <taxon>fabids</taxon>
        <taxon>Fagales</taxon>
        <taxon>Fagaceae</taxon>
        <taxon>Fagus</taxon>
    </lineage>
</organism>
<gene>
    <name evidence="2" type="ORF">FSB_LOCUS13721</name>
</gene>
<proteinExistence type="predicted"/>
<protein>
    <submittedName>
        <fullName evidence="2">Uncharacterized protein</fullName>
    </submittedName>
</protein>
<keyword evidence="1" id="KW-0175">Coiled coil</keyword>
<dbReference type="AlphaFoldDB" id="A0A2N9FG40"/>
<sequence length="345" mass="38563">MVGGQSFHAWLCGGSIVMDERTLRWTSSYSVTNPARSCFLLVSGRLSIAIWRLGSSKDCLRPTGLGKMVKSLYAVIIGRGFHMRILMGTLSKSIVLDRPLLNSGWKERISRILDIEDRRYNIFIELNLLASFSFGLAPNCYEPTKNVRANTMKLNKGKLRKFAQSGEVVAAPVSLKHPSLPADPSEVWDATINQSSHVAMSRAKSVVSSRDMDDYYTAHTEDGHYLLIHSLMRGLNEAMVMSQRCIAVEEDLATLREALIELEKVKAELKAGDDDVKVAVEVKDKAIADLQHLVGQIEGAKAAAVSKFRAFEAFEDINTRYFLSGFEAFRKQAAERFPDLDFYVF</sequence>
<reference evidence="2" key="1">
    <citation type="submission" date="2018-02" db="EMBL/GenBank/DDBJ databases">
        <authorList>
            <person name="Cohen D.B."/>
            <person name="Kent A.D."/>
        </authorList>
    </citation>
    <scope>NUCLEOTIDE SEQUENCE</scope>
</reference>
<evidence type="ECO:0000256" key="1">
    <source>
        <dbReference type="SAM" id="Coils"/>
    </source>
</evidence>
<accession>A0A2N9FG40</accession>
<evidence type="ECO:0000313" key="2">
    <source>
        <dbReference type="EMBL" id="SPC85839.1"/>
    </source>
</evidence>